<organism evidence="1 2">
    <name type="scientific">Microlunatus parietis</name>
    <dbReference type="NCBI Taxonomy" id="682979"/>
    <lineage>
        <taxon>Bacteria</taxon>
        <taxon>Bacillati</taxon>
        <taxon>Actinomycetota</taxon>
        <taxon>Actinomycetes</taxon>
        <taxon>Propionibacteriales</taxon>
        <taxon>Propionibacteriaceae</taxon>
        <taxon>Microlunatus</taxon>
    </lineage>
</organism>
<dbReference type="InterPro" id="IPR027417">
    <property type="entry name" value="P-loop_NTPase"/>
</dbReference>
<name>A0A7Y9LDY3_9ACTN</name>
<dbReference type="Proteomes" id="UP000569914">
    <property type="component" value="Unassembled WGS sequence"/>
</dbReference>
<sequence length="195" mass="21422">MDRGQQRPPLIMVGGVPGAGKSTAMARVLPYLRGVDALDSEDERRRLSAIAPGVPYPYLRPMVHAVHQTRALAELVRGPAGRNGLIVHDPATRPARLKIIGTLAQARGWRPVLIFIEVDREQALAGQRARGRIVDQDRFDGHWRRWADLDGSPDDPHAADWRDALTAWPEHYRVSRDDAADLLGRLAGADSGVAA</sequence>
<dbReference type="Pfam" id="PF13671">
    <property type="entry name" value="AAA_33"/>
    <property type="match status" value="1"/>
</dbReference>
<dbReference type="SUPFAM" id="SSF52540">
    <property type="entry name" value="P-loop containing nucleoside triphosphate hydrolases"/>
    <property type="match status" value="1"/>
</dbReference>
<comment type="caution">
    <text evidence="1">The sequence shown here is derived from an EMBL/GenBank/DDBJ whole genome shotgun (WGS) entry which is preliminary data.</text>
</comment>
<dbReference type="RefSeq" id="WP_179754651.1">
    <property type="nucleotide sequence ID" value="NZ_JACCBU010000001.1"/>
</dbReference>
<reference evidence="1 2" key="1">
    <citation type="submission" date="2020-07" db="EMBL/GenBank/DDBJ databases">
        <title>Sequencing the genomes of 1000 actinobacteria strains.</title>
        <authorList>
            <person name="Klenk H.-P."/>
        </authorList>
    </citation>
    <scope>NUCLEOTIDE SEQUENCE [LARGE SCALE GENOMIC DNA]</scope>
    <source>
        <strain evidence="1 2">DSM 22083</strain>
    </source>
</reference>
<dbReference type="Gene3D" id="3.40.50.300">
    <property type="entry name" value="P-loop containing nucleotide triphosphate hydrolases"/>
    <property type="match status" value="1"/>
</dbReference>
<dbReference type="AlphaFoldDB" id="A0A7Y9LDY3"/>
<protein>
    <recommendedName>
        <fullName evidence="3">AAA domain-containing protein</fullName>
    </recommendedName>
</protein>
<accession>A0A7Y9LDY3</accession>
<evidence type="ECO:0000313" key="1">
    <source>
        <dbReference type="EMBL" id="NYE73275.1"/>
    </source>
</evidence>
<proteinExistence type="predicted"/>
<evidence type="ECO:0000313" key="2">
    <source>
        <dbReference type="Proteomes" id="UP000569914"/>
    </source>
</evidence>
<keyword evidence="2" id="KW-1185">Reference proteome</keyword>
<gene>
    <name evidence="1" type="ORF">BKA15_004604</name>
</gene>
<evidence type="ECO:0008006" key="3">
    <source>
        <dbReference type="Google" id="ProtNLM"/>
    </source>
</evidence>
<dbReference type="EMBL" id="JACCBU010000001">
    <property type="protein sequence ID" value="NYE73275.1"/>
    <property type="molecule type" value="Genomic_DNA"/>
</dbReference>